<evidence type="ECO:0008006" key="3">
    <source>
        <dbReference type="Google" id="ProtNLM"/>
    </source>
</evidence>
<keyword evidence="2" id="KW-1185">Reference proteome</keyword>
<dbReference type="EMBL" id="QQZY01000007">
    <property type="protein sequence ID" value="RDI73661.1"/>
    <property type="molecule type" value="Genomic_DNA"/>
</dbReference>
<reference evidence="2" key="2">
    <citation type="journal article" date="2019" name="MicrobiologyOpen">
        <title>High-quality draft genome sequence of Gaiella occulta isolated from a 150 meter deep mineral water borehole and comparison with the genome sequences of other deep-branching lineages of the phylum Actinobacteria.</title>
        <authorList>
            <person name="Severino R."/>
            <person name="Froufe H.J.C."/>
            <person name="Barroso C."/>
            <person name="Albuquerque L."/>
            <person name="Lobo-da-Cunha A."/>
            <person name="da Costa M.S."/>
            <person name="Egas C."/>
        </authorList>
    </citation>
    <scope>NUCLEOTIDE SEQUENCE [LARGE SCALE GENOMIC DNA]</scope>
    <source>
        <strain evidence="2">F2-233</strain>
    </source>
</reference>
<evidence type="ECO:0000313" key="1">
    <source>
        <dbReference type="EMBL" id="RDI73661.1"/>
    </source>
</evidence>
<proteinExistence type="predicted"/>
<sequence length="63" mass="6715">MAGHLSARDVANMSGRIWDHLPAMLVYFKKEGLPVPTFQDDEMADLIAFLHSANGAAPSGTGS</sequence>
<reference evidence="1 2" key="1">
    <citation type="submission" date="2018-07" db="EMBL/GenBank/DDBJ databases">
        <title>High-quality-draft genome sequence of Gaiella occulta.</title>
        <authorList>
            <person name="Severino R."/>
            <person name="Froufe H.J.C."/>
            <person name="Rainey F.A."/>
            <person name="Barroso C."/>
            <person name="Albuquerque L."/>
            <person name="Lobo-Da-Cunha A."/>
            <person name="Da Costa M.S."/>
            <person name="Egas C."/>
        </authorList>
    </citation>
    <scope>NUCLEOTIDE SEQUENCE [LARGE SCALE GENOMIC DNA]</scope>
    <source>
        <strain evidence="1 2">F2-233</strain>
    </source>
</reference>
<name>A0A7M2YU42_9ACTN</name>
<evidence type="ECO:0000313" key="2">
    <source>
        <dbReference type="Proteomes" id="UP000254134"/>
    </source>
</evidence>
<comment type="caution">
    <text evidence="1">The sequence shown here is derived from an EMBL/GenBank/DDBJ whole genome shotgun (WGS) entry which is preliminary data.</text>
</comment>
<accession>A0A7M2YU42</accession>
<gene>
    <name evidence="1" type="ORF">Gocc_2574</name>
</gene>
<organism evidence="1 2">
    <name type="scientific">Gaiella occulta</name>
    <dbReference type="NCBI Taxonomy" id="1002870"/>
    <lineage>
        <taxon>Bacteria</taxon>
        <taxon>Bacillati</taxon>
        <taxon>Actinomycetota</taxon>
        <taxon>Thermoleophilia</taxon>
        <taxon>Gaiellales</taxon>
        <taxon>Gaiellaceae</taxon>
        <taxon>Gaiella</taxon>
    </lineage>
</organism>
<dbReference type="AlphaFoldDB" id="A0A7M2YU42"/>
<protein>
    <recommendedName>
        <fullName evidence="3">Cytochrome c domain-containing protein</fullName>
    </recommendedName>
</protein>
<dbReference type="Proteomes" id="UP000254134">
    <property type="component" value="Unassembled WGS sequence"/>
</dbReference>